<dbReference type="EMBL" id="CM047591">
    <property type="protein sequence ID" value="KAI9918277.1"/>
    <property type="molecule type" value="Genomic_DNA"/>
</dbReference>
<reference evidence="1 2" key="1">
    <citation type="journal article" date="2022" name="bioRxiv">
        <title>The genome of the oomycete Peronosclerospora sorghi, a cosmopolitan pathogen of maize and sorghum, is inflated with dispersed pseudogenes.</title>
        <authorList>
            <person name="Fletcher K."/>
            <person name="Martin F."/>
            <person name="Isakeit T."/>
            <person name="Cavanaugh K."/>
            <person name="Magill C."/>
            <person name="Michelmore R."/>
        </authorList>
    </citation>
    <scope>NUCLEOTIDE SEQUENCE [LARGE SCALE GENOMIC DNA]</scope>
    <source>
        <strain evidence="1">P6</strain>
    </source>
</reference>
<dbReference type="Proteomes" id="UP001163321">
    <property type="component" value="Chromosome 12"/>
</dbReference>
<evidence type="ECO:0000313" key="1">
    <source>
        <dbReference type="EMBL" id="KAI9918277.1"/>
    </source>
</evidence>
<proteinExistence type="predicted"/>
<accession>A0ACC0WHP9</accession>
<evidence type="ECO:0000313" key="2">
    <source>
        <dbReference type="Proteomes" id="UP001163321"/>
    </source>
</evidence>
<sequence length="1219" mass="135413">MARGLLSRSAAPPAATSSNESFGSSRVWTPLRENHFAPPLLSSKERSYLVRKSCEAAQELVERARSAGGPISWRHVEKNNGVQIYAGSPRSTTTGSAHTPASMCGVTCVPGTLKEVASLFELSSTRQMKEFARAHREWFYDGIVLHTLAPRTKEKPLHQVTAKWMVIQMPSGLPHRDFCFLECQDKFIDAKGRKGWVLGQHSIKLPGCDELKREFGLIRGSLYHSGFVVVESEERPGHVDVIYLVQLNLKDHISIPLKLLQAKVLFVAQVRNMLRSKRLNEQRYLSDLELVPRKHRARCAVCQDSFSLLLLRKLNCRKCGEVVCAACSKEFPIENRNFAATNGRDEVRKLRICMRCFQSITNAPKPSSALAQPAHSSTMSMSLLGYCDDNQRAAYMASRAEDYRNQSDEPPPKIFLQSMRNEKSSRRRMSSTSPIPGNAADSMHSSSRHRGRRNPDAELYHRSHRYHEQQHDTERSHHRASHRVRPSEFRPSQSLSLDDPFSNEEGRYTLQMPGPPAVAPPASIFDRPSNAAIRRTHNDLFRCNSSDMLVGSSSRNMSNFSRLQELSSRERLMKLQRENNMSRSSYDLRIPDSYMSTSQHGSREKREFQLPSPIYNAPPSDFGAFNATLDDRPIVPPDFSTFDQTHDLDGPPPLDMTALTSCASAIPIELNKMDRSAMSRDREQELLHLLERKVERHRESTSSDSSACSIDIDSCDEPVNFFKIPPIPEQTKQRREQSYEEGIEDIMPEKDAGVPKSITSRENLKQSTIHEAAEDSEGSMGASDEEVESWASDTLTTSPRLRQIDANAEEKKTPGFAETLKFPFPSTHKATQPMLERPGIAKTSADTMLRDVASAEIVMSDHVETFTNSGSEEDFICHDRQRRESKVEDLIDYEIRQASGAQDSLDEECYDGDEATVDTKESSMHDQTSEGLAAVDYEIQHLELDSTGGNDMTTAFDKTNNADVRLETLPDGDSSKMSVSGSNSRQNLSHENVISLDRTERKEHQTSSRTGDSFAQGASFGFTNGDDVGDDFVAEEVKHHTGSVKDKVKHGYSTPIAPSKVESAMLSADSETIQTSGYDISESQLIASGRVSDASLPRSNSTSGSSVCSMGLDQITPPATPTAASFANNASPAYSPDPFDMTEQPQEMQQNVPTQELQVETQSQSSVDVAAPNNVHPSCSSSVNAQEQKSLSDNAGGVVGGLYPSLQRDESNYARNSID</sequence>
<comment type="caution">
    <text evidence="1">The sequence shown here is derived from an EMBL/GenBank/DDBJ whole genome shotgun (WGS) entry which is preliminary data.</text>
</comment>
<keyword evidence="2" id="KW-1185">Reference proteome</keyword>
<protein>
    <submittedName>
        <fullName evidence="1">Uncharacterized protein</fullName>
    </submittedName>
</protein>
<gene>
    <name evidence="1" type="ORF">PsorP6_011904</name>
</gene>
<organism evidence="1 2">
    <name type="scientific">Peronosclerospora sorghi</name>
    <dbReference type="NCBI Taxonomy" id="230839"/>
    <lineage>
        <taxon>Eukaryota</taxon>
        <taxon>Sar</taxon>
        <taxon>Stramenopiles</taxon>
        <taxon>Oomycota</taxon>
        <taxon>Peronosporomycetes</taxon>
        <taxon>Peronosporales</taxon>
        <taxon>Peronosporaceae</taxon>
        <taxon>Peronosclerospora</taxon>
    </lineage>
</organism>
<name>A0ACC0WHP9_9STRA</name>